<keyword evidence="3" id="KW-1003">Cell membrane</keyword>
<keyword evidence="2 9" id="KW-0813">Transport</keyword>
<evidence type="ECO:0000256" key="9">
    <source>
        <dbReference type="RuleBase" id="RU363032"/>
    </source>
</evidence>
<reference evidence="11 12" key="1">
    <citation type="journal article" date="2019" name="bioRxiv">
        <title>Bacteria contribute to plant secondary compound degradation in a generalist herbivore system.</title>
        <authorList>
            <person name="Francoeur C.B."/>
            <person name="Khadempour L."/>
            <person name="Moreira-Soto R.D."/>
            <person name="Gotting K."/>
            <person name="Book A.J."/>
            <person name="Pinto-Tomas A.A."/>
            <person name="Keefover-Ring K."/>
            <person name="Currie C.R."/>
        </authorList>
    </citation>
    <scope>NUCLEOTIDE SEQUENCE [LARGE SCALE GENOMIC DNA]</scope>
    <source>
        <strain evidence="11">Acro-835</strain>
    </source>
</reference>
<comment type="similarity">
    <text evidence="8">Belongs to the binding-protein-dependent transport system permease family. OppBC subfamily.</text>
</comment>
<dbReference type="InterPro" id="IPR000515">
    <property type="entry name" value="MetI-like"/>
</dbReference>
<feature type="transmembrane region" description="Helical" evidence="9">
    <location>
        <begin position="132"/>
        <end position="158"/>
    </location>
</feature>
<keyword evidence="7 9" id="KW-0472">Membrane</keyword>
<evidence type="ECO:0000256" key="8">
    <source>
        <dbReference type="ARBA" id="ARBA00024202"/>
    </source>
</evidence>
<dbReference type="PANTHER" id="PTHR43163">
    <property type="entry name" value="DIPEPTIDE TRANSPORT SYSTEM PERMEASE PROTEIN DPPB-RELATED"/>
    <property type="match status" value="1"/>
</dbReference>
<dbReference type="RefSeq" id="WP_167016073.1">
    <property type="nucleotide sequence ID" value="NZ_VWXF01000006.1"/>
</dbReference>
<organism evidence="11 12">
    <name type="scientific">Candidatus Pantoea multigeneris</name>
    <dbReference type="NCBI Taxonomy" id="2608357"/>
    <lineage>
        <taxon>Bacteria</taxon>
        <taxon>Pseudomonadati</taxon>
        <taxon>Pseudomonadota</taxon>
        <taxon>Gammaproteobacteria</taxon>
        <taxon>Enterobacterales</taxon>
        <taxon>Erwiniaceae</taxon>
        <taxon>Pantoea</taxon>
    </lineage>
</organism>
<proteinExistence type="inferred from homology"/>
<evidence type="ECO:0000256" key="3">
    <source>
        <dbReference type="ARBA" id="ARBA00022475"/>
    </source>
</evidence>
<comment type="subcellular location">
    <subcellularLocation>
        <location evidence="1">Cell inner membrane</location>
        <topology evidence="1">Multi-pass membrane protein</topology>
    </subcellularLocation>
    <subcellularLocation>
        <location evidence="9">Cell membrane</location>
        <topology evidence="9">Multi-pass membrane protein</topology>
    </subcellularLocation>
</comment>
<keyword evidence="6 9" id="KW-1133">Transmembrane helix</keyword>
<evidence type="ECO:0000256" key="4">
    <source>
        <dbReference type="ARBA" id="ARBA00022519"/>
    </source>
</evidence>
<protein>
    <submittedName>
        <fullName evidence="11">ABC transporter permease</fullName>
    </submittedName>
</protein>
<evidence type="ECO:0000313" key="11">
    <source>
        <dbReference type="EMBL" id="NIF23047.1"/>
    </source>
</evidence>
<feature type="transmembrane region" description="Helical" evidence="9">
    <location>
        <begin position="228"/>
        <end position="254"/>
    </location>
</feature>
<evidence type="ECO:0000256" key="5">
    <source>
        <dbReference type="ARBA" id="ARBA00022692"/>
    </source>
</evidence>
<evidence type="ECO:0000259" key="10">
    <source>
        <dbReference type="PROSITE" id="PS50928"/>
    </source>
</evidence>
<feature type="transmembrane region" description="Helical" evidence="9">
    <location>
        <begin position="101"/>
        <end position="120"/>
    </location>
</feature>
<evidence type="ECO:0000256" key="7">
    <source>
        <dbReference type="ARBA" id="ARBA00023136"/>
    </source>
</evidence>
<dbReference type="Pfam" id="PF00528">
    <property type="entry name" value="BPD_transp_1"/>
    <property type="match status" value="1"/>
</dbReference>
<dbReference type="PROSITE" id="PS50928">
    <property type="entry name" value="ABC_TM1"/>
    <property type="match status" value="1"/>
</dbReference>
<dbReference type="InterPro" id="IPR035906">
    <property type="entry name" value="MetI-like_sf"/>
</dbReference>
<evidence type="ECO:0000256" key="1">
    <source>
        <dbReference type="ARBA" id="ARBA00004429"/>
    </source>
</evidence>
<dbReference type="PANTHER" id="PTHR43163:SF6">
    <property type="entry name" value="DIPEPTIDE TRANSPORT SYSTEM PERMEASE PROTEIN DPPB-RELATED"/>
    <property type="match status" value="1"/>
</dbReference>
<feature type="transmembrane region" description="Helical" evidence="9">
    <location>
        <begin position="274"/>
        <end position="300"/>
    </location>
</feature>
<gene>
    <name evidence="11" type="ORF">F3J40_15760</name>
</gene>
<name>A0ABX0RCG7_9GAMM</name>
<accession>A0ABX0RCG7</accession>
<dbReference type="Gene3D" id="1.10.3720.10">
    <property type="entry name" value="MetI-like"/>
    <property type="match status" value="1"/>
</dbReference>
<dbReference type="Proteomes" id="UP001515683">
    <property type="component" value="Unassembled WGS sequence"/>
</dbReference>
<feature type="transmembrane region" description="Helical" evidence="9">
    <location>
        <begin position="170"/>
        <end position="189"/>
    </location>
</feature>
<keyword evidence="12" id="KW-1185">Reference proteome</keyword>
<dbReference type="InterPro" id="IPR045621">
    <property type="entry name" value="BPD_transp_1_N"/>
</dbReference>
<evidence type="ECO:0000256" key="2">
    <source>
        <dbReference type="ARBA" id="ARBA00022448"/>
    </source>
</evidence>
<comment type="caution">
    <text evidence="11">The sequence shown here is derived from an EMBL/GenBank/DDBJ whole genome shotgun (WGS) entry which is preliminary data.</text>
</comment>
<evidence type="ECO:0000256" key="6">
    <source>
        <dbReference type="ARBA" id="ARBA00022989"/>
    </source>
</evidence>
<feature type="domain" description="ABC transmembrane type-1" evidence="10">
    <location>
        <begin position="97"/>
        <end position="297"/>
    </location>
</feature>
<keyword evidence="4" id="KW-0997">Cell inner membrane</keyword>
<dbReference type="SUPFAM" id="SSF161098">
    <property type="entry name" value="MetI-like"/>
    <property type="match status" value="1"/>
</dbReference>
<sequence length="313" mass="34025">MVKRLLQRLLTVIAVLWGAASLTFMAVKLIPGDPITILSGGDNVVDDAFRATLIARYGLDQPLWLQYLHYCGQALLGHFGDSYQNRAPVIEVIGSALGQTLQLALLAVLLALTLATLNALTTAGRWQPLRTLFATLELCLLSTPVYWAGIVLLALFSFHLHWFPVTGNDGWRSLVLPVITLSLPLFALLSQVLRDGLEAALAQPFALTVRTRGVGESLLRLRHGLRHAALAASTLTGTLLAGVLSGSILTETVFGRAGIGKITLQAIVNRDMPLILGLVMFSALAFVLINLLVDGLYLLIDPRLRHRRSHYES</sequence>
<keyword evidence="5 9" id="KW-0812">Transmembrane</keyword>
<dbReference type="Pfam" id="PF19300">
    <property type="entry name" value="BPD_transp_1_N"/>
    <property type="match status" value="1"/>
</dbReference>
<evidence type="ECO:0000313" key="12">
    <source>
        <dbReference type="Proteomes" id="UP001515683"/>
    </source>
</evidence>
<dbReference type="EMBL" id="VWXF01000006">
    <property type="protein sequence ID" value="NIF23047.1"/>
    <property type="molecule type" value="Genomic_DNA"/>
</dbReference>